<name>A0A6A1WF67_9ROSI</name>
<reference evidence="2 3" key="1">
    <citation type="journal article" date="2019" name="Plant Biotechnol. J.">
        <title>The red bayberry genome and genetic basis of sex determination.</title>
        <authorList>
            <person name="Jia H.M."/>
            <person name="Jia H.J."/>
            <person name="Cai Q.L."/>
            <person name="Wang Y."/>
            <person name="Zhao H.B."/>
            <person name="Yang W.F."/>
            <person name="Wang G.Y."/>
            <person name="Li Y.H."/>
            <person name="Zhan D.L."/>
            <person name="Shen Y.T."/>
            <person name="Niu Q.F."/>
            <person name="Chang L."/>
            <person name="Qiu J."/>
            <person name="Zhao L."/>
            <person name="Xie H.B."/>
            <person name="Fu W.Y."/>
            <person name="Jin J."/>
            <person name="Li X.W."/>
            <person name="Jiao Y."/>
            <person name="Zhou C.C."/>
            <person name="Tu T."/>
            <person name="Chai C.Y."/>
            <person name="Gao J.L."/>
            <person name="Fan L.J."/>
            <person name="van de Weg E."/>
            <person name="Wang J.Y."/>
            <person name="Gao Z.S."/>
        </authorList>
    </citation>
    <scope>NUCLEOTIDE SEQUENCE [LARGE SCALE GENOMIC DNA]</scope>
    <source>
        <tissue evidence="2">Leaves</tissue>
    </source>
</reference>
<dbReference type="EMBL" id="RXIC02000020">
    <property type="protein sequence ID" value="KAB1223902.1"/>
    <property type="molecule type" value="Genomic_DNA"/>
</dbReference>
<dbReference type="Pfam" id="PF03140">
    <property type="entry name" value="DUF247"/>
    <property type="match status" value="1"/>
</dbReference>
<sequence length="254" mass="28767">MPTSLKSPSRLGKQGSRSLGTVQQSTRRVGVPEQLKTKQRDNKPVTEFSARWANQFLVITSDHFRRCLLTSIERLNLFGIKLMRVLFRSHGPFLDGSSVLQLNLIPLKDQKPYPTASVVSEEESEEQWELLPSATKPAKAGIKFKKGNSESILDIEFVDGVLTIPPLQVQETTETAFRNLISFEQCYSDCEARLTSYATLIDNLINTTKDVEILCENEIIDNWLNAEDAVQFFNKLYTILTSKLLLRKAVQQSQ</sequence>
<proteinExistence type="predicted"/>
<accession>A0A6A1WF67</accession>
<protein>
    <submittedName>
        <fullName evidence="2">Uncharacterized protein</fullName>
    </submittedName>
</protein>
<dbReference type="OrthoDB" id="672127at2759"/>
<gene>
    <name evidence="2" type="ORF">CJ030_MR2G023341</name>
</gene>
<dbReference type="AlphaFoldDB" id="A0A6A1WF67"/>
<dbReference type="InterPro" id="IPR004158">
    <property type="entry name" value="DUF247_pln"/>
</dbReference>
<comment type="caution">
    <text evidence="2">The sequence shown here is derived from an EMBL/GenBank/DDBJ whole genome shotgun (WGS) entry which is preliminary data.</text>
</comment>
<dbReference type="PANTHER" id="PTHR31170:SF17">
    <property type="match status" value="1"/>
</dbReference>
<evidence type="ECO:0000313" key="3">
    <source>
        <dbReference type="Proteomes" id="UP000516437"/>
    </source>
</evidence>
<feature type="region of interest" description="Disordered" evidence="1">
    <location>
        <begin position="1"/>
        <end position="43"/>
    </location>
</feature>
<feature type="compositionally biased region" description="Polar residues" evidence="1">
    <location>
        <begin position="15"/>
        <end position="27"/>
    </location>
</feature>
<evidence type="ECO:0000313" key="2">
    <source>
        <dbReference type="EMBL" id="KAB1223902.1"/>
    </source>
</evidence>
<dbReference type="Proteomes" id="UP000516437">
    <property type="component" value="Chromosome 2"/>
</dbReference>
<organism evidence="2 3">
    <name type="scientific">Morella rubra</name>
    <name type="common">Chinese bayberry</name>
    <dbReference type="NCBI Taxonomy" id="262757"/>
    <lineage>
        <taxon>Eukaryota</taxon>
        <taxon>Viridiplantae</taxon>
        <taxon>Streptophyta</taxon>
        <taxon>Embryophyta</taxon>
        <taxon>Tracheophyta</taxon>
        <taxon>Spermatophyta</taxon>
        <taxon>Magnoliopsida</taxon>
        <taxon>eudicotyledons</taxon>
        <taxon>Gunneridae</taxon>
        <taxon>Pentapetalae</taxon>
        <taxon>rosids</taxon>
        <taxon>fabids</taxon>
        <taxon>Fagales</taxon>
        <taxon>Myricaceae</taxon>
        <taxon>Morella</taxon>
    </lineage>
</organism>
<keyword evidence="3" id="KW-1185">Reference proteome</keyword>
<dbReference type="PANTHER" id="PTHR31170">
    <property type="entry name" value="BNAC04G53230D PROTEIN"/>
    <property type="match status" value="1"/>
</dbReference>
<evidence type="ECO:0000256" key="1">
    <source>
        <dbReference type="SAM" id="MobiDB-lite"/>
    </source>
</evidence>